<keyword evidence="3" id="KW-1185">Reference proteome</keyword>
<accession>A0A7D9JQK8</accession>
<organism evidence="2 3">
    <name type="scientific">Paramuricea clavata</name>
    <name type="common">Red gorgonian</name>
    <name type="synonym">Violescent sea-whip</name>
    <dbReference type="NCBI Taxonomy" id="317549"/>
    <lineage>
        <taxon>Eukaryota</taxon>
        <taxon>Metazoa</taxon>
        <taxon>Cnidaria</taxon>
        <taxon>Anthozoa</taxon>
        <taxon>Octocorallia</taxon>
        <taxon>Malacalcyonacea</taxon>
        <taxon>Plexauridae</taxon>
        <taxon>Paramuricea</taxon>
    </lineage>
</organism>
<sequence length="202" mass="23274">MVDQPEDSSFMSPLTAEKASKTPRSSRTKTKDQPATTTNSEEMLIPFPETFDELFLYNANVMFLIAYEQQSSTDANDSQIDQSMEGDDKVDRDDLLIERNRRLKNKVISLRASQKKDRELRNMKRKVVCSISKPINLLEELIRHDSTERNVEEKKVLCTDDVCMDDSDDEVESEMDQPYVMEMDDTSASEDQNDLEDEPEAQ</sequence>
<dbReference type="EMBL" id="CACRXK020019916">
    <property type="protein sequence ID" value="CAB4034201.1"/>
    <property type="molecule type" value="Genomic_DNA"/>
</dbReference>
<feature type="region of interest" description="Disordered" evidence="1">
    <location>
        <begin position="1"/>
        <end position="43"/>
    </location>
</feature>
<proteinExistence type="predicted"/>
<protein>
    <submittedName>
        <fullName evidence="2">Uncharacterized protein</fullName>
    </submittedName>
</protein>
<dbReference type="AlphaFoldDB" id="A0A7D9JQK8"/>
<evidence type="ECO:0000313" key="3">
    <source>
        <dbReference type="Proteomes" id="UP001152795"/>
    </source>
</evidence>
<feature type="compositionally biased region" description="Acidic residues" evidence="1">
    <location>
        <begin position="182"/>
        <end position="202"/>
    </location>
</feature>
<dbReference type="Proteomes" id="UP001152795">
    <property type="component" value="Unassembled WGS sequence"/>
</dbReference>
<gene>
    <name evidence="2" type="ORF">PACLA_8A064831</name>
</gene>
<evidence type="ECO:0000313" key="2">
    <source>
        <dbReference type="EMBL" id="CAB4034201.1"/>
    </source>
</evidence>
<feature type="compositionally biased region" description="Acidic residues" evidence="1">
    <location>
        <begin position="163"/>
        <end position="175"/>
    </location>
</feature>
<feature type="region of interest" description="Disordered" evidence="1">
    <location>
        <begin position="163"/>
        <end position="202"/>
    </location>
</feature>
<comment type="caution">
    <text evidence="2">The sequence shown here is derived from an EMBL/GenBank/DDBJ whole genome shotgun (WGS) entry which is preliminary data.</text>
</comment>
<reference evidence="2" key="1">
    <citation type="submission" date="2020-04" db="EMBL/GenBank/DDBJ databases">
        <authorList>
            <person name="Alioto T."/>
            <person name="Alioto T."/>
            <person name="Gomez Garrido J."/>
        </authorList>
    </citation>
    <scope>NUCLEOTIDE SEQUENCE</scope>
    <source>
        <strain evidence="2">A484AB</strain>
    </source>
</reference>
<evidence type="ECO:0000256" key="1">
    <source>
        <dbReference type="SAM" id="MobiDB-lite"/>
    </source>
</evidence>
<name>A0A7D9JQK8_PARCT</name>